<dbReference type="InterPro" id="IPR004095">
    <property type="entry name" value="TGS"/>
</dbReference>
<comment type="similarity">
    <text evidence="1">Belongs to the RelA/SpoT family.</text>
</comment>
<evidence type="ECO:0000259" key="7">
    <source>
        <dbReference type="PROSITE" id="PS51880"/>
    </source>
</evidence>
<feature type="compositionally biased region" description="Pro residues" evidence="5">
    <location>
        <begin position="421"/>
        <end position="453"/>
    </location>
</feature>
<dbReference type="AlphaFoldDB" id="A0A0D3IZQ8"/>
<evidence type="ECO:0000313" key="8">
    <source>
        <dbReference type="EnsemblProtists" id="EOD16743"/>
    </source>
</evidence>
<dbReference type="CDD" id="cd05399">
    <property type="entry name" value="NT_Rel-Spo_like"/>
    <property type="match status" value="1"/>
</dbReference>
<dbReference type="Gene3D" id="3.10.20.30">
    <property type="match status" value="1"/>
</dbReference>
<dbReference type="InterPro" id="IPR033655">
    <property type="entry name" value="TGS_RelA/SpoT"/>
</dbReference>
<dbReference type="InterPro" id="IPR007685">
    <property type="entry name" value="RelA_SpoT"/>
</dbReference>
<dbReference type="InterPro" id="IPR002912">
    <property type="entry name" value="ACT_dom"/>
</dbReference>
<dbReference type="InterPro" id="IPR012675">
    <property type="entry name" value="Beta-grasp_dom_sf"/>
</dbReference>
<dbReference type="Proteomes" id="UP000013827">
    <property type="component" value="Unassembled WGS sequence"/>
</dbReference>
<dbReference type="Gene3D" id="3.30.70.260">
    <property type="match status" value="1"/>
</dbReference>
<dbReference type="Pfam" id="PF04607">
    <property type="entry name" value="RelA_SpoT"/>
    <property type="match status" value="1"/>
</dbReference>
<dbReference type="SUPFAM" id="SSF109604">
    <property type="entry name" value="HD-domain/PDEase-like"/>
    <property type="match status" value="1"/>
</dbReference>
<proteinExistence type="inferred from homology"/>
<feature type="region of interest" description="Disordered" evidence="5">
    <location>
        <begin position="761"/>
        <end position="783"/>
    </location>
</feature>
<dbReference type="PANTHER" id="PTHR21262:SF36">
    <property type="entry name" value="BIFUNCTIONAL (P)PPGPP SYNTHASE_HYDROLASE SPOT"/>
    <property type="match status" value="1"/>
</dbReference>
<feature type="region of interest" description="Disordered" evidence="5">
    <location>
        <begin position="235"/>
        <end position="258"/>
    </location>
</feature>
<dbReference type="KEGG" id="ehx:EMIHUDRAFT_102713"/>
<evidence type="ECO:0000259" key="6">
    <source>
        <dbReference type="PROSITE" id="PS51671"/>
    </source>
</evidence>
<dbReference type="InterPro" id="IPR043519">
    <property type="entry name" value="NT_sf"/>
</dbReference>
<dbReference type="GeneID" id="17262891"/>
<dbReference type="GO" id="GO:0015969">
    <property type="term" value="P:guanosine tetraphosphate metabolic process"/>
    <property type="evidence" value="ECO:0007669"/>
    <property type="project" value="InterPro"/>
</dbReference>
<evidence type="ECO:0000256" key="3">
    <source>
        <dbReference type="ARBA" id="ARBA00075768"/>
    </source>
</evidence>
<dbReference type="PANTHER" id="PTHR21262">
    <property type="entry name" value="GUANOSINE-3',5'-BIS DIPHOSPHATE 3'-PYROPHOSPHOHYDROLASE"/>
    <property type="match status" value="1"/>
</dbReference>
<dbReference type="HOGENOM" id="CLU_326091_0_0_1"/>
<protein>
    <recommendedName>
        <fullName evidence="2">Putative GTP diphosphokinase RSH1, chloroplastic</fullName>
    </recommendedName>
    <alternativeName>
        <fullName evidence="3">RelA/SpoT homolog 1</fullName>
    </alternativeName>
    <alternativeName>
        <fullName evidence="4">ppGpp synthetase RSH1</fullName>
    </alternativeName>
</protein>
<feature type="region of interest" description="Disordered" evidence="5">
    <location>
        <begin position="416"/>
        <end position="453"/>
    </location>
</feature>
<organism evidence="8 9">
    <name type="scientific">Emiliania huxleyi (strain CCMP1516)</name>
    <dbReference type="NCBI Taxonomy" id="280463"/>
    <lineage>
        <taxon>Eukaryota</taxon>
        <taxon>Haptista</taxon>
        <taxon>Haptophyta</taxon>
        <taxon>Prymnesiophyceae</taxon>
        <taxon>Isochrysidales</taxon>
        <taxon>Noelaerhabdaceae</taxon>
        <taxon>Emiliania</taxon>
    </lineage>
</organism>
<feature type="compositionally biased region" description="Low complexity" evidence="5">
    <location>
        <begin position="767"/>
        <end position="780"/>
    </location>
</feature>
<dbReference type="FunFam" id="3.10.20.30:FF:000002">
    <property type="entry name" value="GTP pyrophosphokinase (RelA/SpoT)"/>
    <property type="match status" value="1"/>
</dbReference>
<reference evidence="8" key="2">
    <citation type="submission" date="2024-10" db="UniProtKB">
        <authorList>
            <consortium name="EnsemblProtists"/>
        </authorList>
    </citation>
    <scope>IDENTIFICATION</scope>
</reference>
<dbReference type="CDD" id="cd01668">
    <property type="entry name" value="TGS_RSH"/>
    <property type="match status" value="1"/>
</dbReference>
<feature type="region of interest" description="Disordered" evidence="5">
    <location>
        <begin position="648"/>
        <end position="680"/>
    </location>
</feature>
<dbReference type="PROSITE" id="PS51671">
    <property type="entry name" value="ACT"/>
    <property type="match status" value="1"/>
</dbReference>
<evidence type="ECO:0000256" key="4">
    <source>
        <dbReference type="ARBA" id="ARBA00082153"/>
    </source>
</evidence>
<dbReference type="Pfam" id="PF13291">
    <property type="entry name" value="ACT_4"/>
    <property type="match status" value="1"/>
</dbReference>
<dbReference type="PROSITE" id="PS51880">
    <property type="entry name" value="TGS"/>
    <property type="match status" value="1"/>
</dbReference>
<dbReference type="InterPro" id="IPR012676">
    <property type="entry name" value="TGS-like"/>
</dbReference>
<evidence type="ECO:0000313" key="9">
    <source>
        <dbReference type="Proteomes" id="UP000013827"/>
    </source>
</evidence>
<feature type="compositionally biased region" description="Pro residues" evidence="5">
    <location>
        <begin position="664"/>
        <end position="673"/>
    </location>
</feature>
<dbReference type="Gene3D" id="1.10.3210.10">
    <property type="entry name" value="Hypothetical protein af1432"/>
    <property type="match status" value="1"/>
</dbReference>
<dbReference type="Pfam" id="PF02824">
    <property type="entry name" value="TGS"/>
    <property type="match status" value="1"/>
</dbReference>
<feature type="domain" description="ACT" evidence="6">
    <location>
        <begin position="810"/>
        <end position="884"/>
    </location>
</feature>
<evidence type="ECO:0000256" key="1">
    <source>
        <dbReference type="ARBA" id="ARBA00007476"/>
    </source>
</evidence>
<dbReference type="RefSeq" id="XP_005769172.1">
    <property type="nucleotide sequence ID" value="XM_005769115.1"/>
</dbReference>
<name>A0A0D3IZQ8_EMIH1</name>
<feature type="region of interest" description="Disordered" evidence="5">
    <location>
        <begin position="289"/>
        <end position="316"/>
    </location>
</feature>
<dbReference type="PaxDb" id="2903-EOD16743"/>
<dbReference type="Gene3D" id="3.30.460.10">
    <property type="entry name" value="Beta Polymerase, domain 2"/>
    <property type="match status" value="1"/>
</dbReference>
<dbReference type="SUPFAM" id="SSF81301">
    <property type="entry name" value="Nucleotidyltransferase"/>
    <property type="match status" value="1"/>
</dbReference>
<accession>A0A0D3IZQ8</accession>
<evidence type="ECO:0000256" key="5">
    <source>
        <dbReference type="SAM" id="MobiDB-lite"/>
    </source>
</evidence>
<dbReference type="STRING" id="2903.R1C2G6"/>
<feature type="compositionally biased region" description="Gly residues" evidence="5">
    <location>
        <begin position="236"/>
        <end position="258"/>
    </location>
</feature>
<sequence length="884" mass="93545">MVCTGAHAALLFAVAYHPRLSHPGGMLRARAPAVSLTAEQEEQQRSWQRVQRSASERFLPRLDVLRSGEAPAPWRLPPAYRAMLAQLLVNAATGDEGALAARRAWDAFVFALRYHRRQYRASGEPYVASMLAKAEADLPSIMTGLLHDTVEDTGATLELVTERFGPEAEETMGIFAPLALRIGMYTVAAELETLALAELHPEAAERVAAQQRAHIASPELAQVLRELRAALAQNEGSGGGSAGGGGAAGEGGAAGGGGAAGEGGALLRAIHVRRASAYRVWRRQQAQLREREGEGGGAAQREAHDEEEEDAPAGVAETARVVAAGRRGEGRGALALDLLSLGDWLQRARLLRSFAGPSWNRPVGDCLRLVLVCATPLGCYEALGLVHQRWRSLGGFKDYISTPKPNHYQSLHTTVLGALSSPPPPNPATRAPAPLPPSLPPPPPLPHPPLPPRTGPGGVLLHLLFRTPEMHQVAEQGIVAHWRQQARGPAPTLPRCGNRYGWLRSLQDISDASEAADDSIEAAPGTRPRRAAQMELLADQIFCFTPKGDIVPLPRGSSPLDLAYAVHSSIGNRCAGARVNGRLQSIHAVLRNGDRVEVLVSSQVEPQQSWLALVASGRARAELRRFFNAKRRAVRAGGGDIRLPALAALPPPPPPPSTVRATAPAPPAAPPLPRPKRRRRVVSAGGMAANGSVASVQSSRTAAAAAAGKDGRAAGDAAGGPRLQLAKCCRPVPGDPIAGVLRGGGPRPTLCVHREGCRALQPPPREGSQAGPQAGLQAGLQAGGEEDERRVAVRWGGQWAKLFGSRYEARLKLRVDDAPDTLAAIAAEAARTGATLSSFRVLSRGRKAGMARATAHVEVTDLAQLLELMRALRTLSAVRSVERG</sequence>
<dbReference type="eggNOG" id="KOG1157">
    <property type="taxonomic scope" value="Eukaryota"/>
</dbReference>
<keyword evidence="9" id="KW-1185">Reference proteome</keyword>
<reference evidence="9" key="1">
    <citation type="journal article" date="2013" name="Nature">
        <title>Pan genome of the phytoplankton Emiliania underpins its global distribution.</title>
        <authorList>
            <person name="Read B.A."/>
            <person name="Kegel J."/>
            <person name="Klute M.J."/>
            <person name="Kuo A."/>
            <person name="Lefebvre S.C."/>
            <person name="Maumus F."/>
            <person name="Mayer C."/>
            <person name="Miller J."/>
            <person name="Monier A."/>
            <person name="Salamov A."/>
            <person name="Young J."/>
            <person name="Aguilar M."/>
            <person name="Claverie J.M."/>
            <person name="Frickenhaus S."/>
            <person name="Gonzalez K."/>
            <person name="Herman E.K."/>
            <person name="Lin Y.C."/>
            <person name="Napier J."/>
            <person name="Ogata H."/>
            <person name="Sarno A.F."/>
            <person name="Shmutz J."/>
            <person name="Schroeder D."/>
            <person name="de Vargas C."/>
            <person name="Verret F."/>
            <person name="von Dassow P."/>
            <person name="Valentin K."/>
            <person name="Van de Peer Y."/>
            <person name="Wheeler G."/>
            <person name="Dacks J.B."/>
            <person name="Delwiche C.F."/>
            <person name="Dyhrman S.T."/>
            <person name="Glockner G."/>
            <person name="John U."/>
            <person name="Richards T."/>
            <person name="Worden A.Z."/>
            <person name="Zhang X."/>
            <person name="Grigoriev I.V."/>
            <person name="Allen A.E."/>
            <person name="Bidle K."/>
            <person name="Borodovsky M."/>
            <person name="Bowler C."/>
            <person name="Brownlee C."/>
            <person name="Cock J.M."/>
            <person name="Elias M."/>
            <person name="Gladyshev V.N."/>
            <person name="Groth M."/>
            <person name="Guda C."/>
            <person name="Hadaegh A."/>
            <person name="Iglesias-Rodriguez M.D."/>
            <person name="Jenkins J."/>
            <person name="Jones B.M."/>
            <person name="Lawson T."/>
            <person name="Leese F."/>
            <person name="Lindquist E."/>
            <person name="Lobanov A."/>
            <person name="Lomsadze A."/>
            <person name="Malik S.B."/>
            <person name="Marsh M.E."/>
            <person name="Mackinder L."/>
            <person name="Mock T."/>
            <person name="Mueller-Roeber B."/>
            <person name="Pagarete A."/>
            <person name="Parker M."/>
            <person name="Probert I."/>
            <person name="Quesneville H."/>
            <person name="Raines C."/>
            <person name="Rensing S.A."/>
            <person name="Riano-Pachon D.M."/>
            <person name="Richier S."/>
            <person name="Rokitta S."/>
            <person name="Shiraiwa Y."/>
            <person name="Soanes D.M."/>
            <person name="van der Giezen M."/>
            <person name="Wahlund T.M."/>
            <person name="Williams B."/>
            <person name="Wilson W."/>
            <person name="Wolfe G."/>
            <person name="Wurch L.L."/>
        </authorList>
    </citation>
    <scope>NUCLEOTIDE SEQUENCE</scope>
</reference>
<dbReference type="SMART" id="SM00954">
    <property type="entry name" value="RelA_SpoT"/>
    <property type="match status" value="1"/>
</dbReference>
<dbReference type="EnsemblProtists" id="EOD16743">
    <property type="protein sequence ID" value="EOD16743"/>
    <property type="gene ID" value="EMIHUDRAFT_102713"/>
</dbReference>
<dbReference type="SUPFAM" id="SSF81271">
    <property type="entry name" value="TGS-like"/>
    <property type="match status" value="1"/>
</dbReference>
<evidence type="ECO:0000256" key="2">
    <source>
        <dbReference type="ARBA" id="ARBA00070102"/>
    </source>
</evidence>
<feature type="domain" description="TGS" evidence="7">
    <location>
        <begin position="539"/>
        <end position="600"/>
    </location>
</feature>